<dbReference type="EMBL" id="QXFT01001629">
    <property type="protein sequence ID" value="KAE9313886.1"/>
    <property type="molecule type" value="Genomic_DNA"/>
</dbReference>
<dbReference type="EMBL" id="QXFU01001591">
    <property type="protein sequence ID" value="KAE8999209.1"/>
    <property type="molecule type" value="Genomic_DNA"/>
</dbReference>
<comment type="caution">
    <text evidence="2">The sequence shown here is derived from an EMBL/GenBank/DDBJ whole genome shotgun (WGS) entry which is preliminary data.</text>
</comment>
<dbReference type="Proteomes" id="UP000435112">
    <property type="component" value="Unassembled WGS sequence"/>
</dbReference>
<protein>
    <submittedName>
        <fullName evidence="2">Uncharacterized protein</fullName>
    </submittedName>
</protein>
<dbReference type="AlphaFoldDB" id="A0A6A4DZU1"/>
<sequence>MRARLLYALSVRVNNKSKGAYYKRRRGVTAQGLLREGDYISVNGTTSELVMGEQELQKA</sequence>
<gene>
    <name evidence="1" type="ORF">PR002_g18518</name>
    <name evidence="2" type="ORF">PR003_g19388</name>
</gene>
<evidence type="ECO:0000313" key="4">
    <source>
        <dbReference type="Proteomes" id="UP000435112"/>
    </source>
</evidence>
<keyword evidence="3" id="KW-1185">Reference proteome</keyword>
<dbReference type="Proteomes" id="UP000434957">
    <property type="component" value="Unassembled WGS sequence"/>
</dbReference>
<accession>A0A6A4DZU1</accession>
<evidence type="ECO:0000313" key="2">
    <source>
        <dbReference type="EMBL" id="KAE9313886.1"/>
    </source>
</evidence>
<evidence type="ECO:0000313" key="3">
    <source>
        <dbReference type="Proteomes" id="UP000434957"/>
    </source>
</evidence>
<organism evidence="2 3">
    <name type="scientific">Phytophthora rubi</name>
    <dbReference type="NCBI Taxonomy" id="129364"/>
    <lineage>
        <taxon>Eukaryota</taxon>
        <taxon>Sar</taxon>
        <taxon>Stramenopiles</taxon>
        <taxon>Oomycota</taxon>
        <taxon>Peronosporomycetes</taxon>
        <taxon>Peronosporales</taxon>
        <taxon>Peronosporaceae</taxon>
        <taxon>Phytophthora</taxon>
    </lineage>
</organism>
<evidence type="ECO:0000313" key="1">
    <source>
        <dbReference type="EMBL" id="KAE8999209.1"/>
    </source>
</evidence>
<reference evidence="2 3" key="1">
    <citation type="submission" date="2018-08" db="EMBL/GenBank/DDBJ databases">
        <title>Genomic investigation of the strawberry pathogen Phytophthora fragariae indicates pathogenicity is determined by transcriptional variation in three key races.</title>
        <authorList>
            <person name="Adams T.M."/>
            <person name="Armitage A.D."/>
            <person name="Sobczyk M.K."/>
            <person name="Bates H.J."/>
            <person name="Dunwell J.M."/>
            <person name="Nellist C.F."/>
            <person name="Harrison R.J."/>
        </authorList>
    </citation>
    <scope>NUCLEOTIDE SEQUENCE [LARGE SCALE GENOMIC DNA]</scope>
    <source>
        <strain evidence="1 4">SCRP324</strain>
        <strain evidence="2 3">SCRP333</strain>
    </source>
</reference>
<name>A0A6A4DZU1_9STRA</name>
<proteinExistence type="predicted"/>